<evidence type="ECO:0000313" key="2">
    <source>
        <dbReference type="Proteomes" id="UP000018460"/>
    </source>
</evidence>
<gene>
    <name evidence="1" type="ORF">F941_00722</name>
</gene>
<dbReference type="eggNOG" id="ENOG502ZN4U">
    <property type="taxonomic scope" value="Bacteria"/>
</dbReference>
<dbReference type="RefSeq" id="WP_005008025.1">
    <property type="nucleotide sequence ID" value="NZ_KB849726.1"/>
</dbReference>
<dbReference type="OrthoDB" id="1454151at2"/>
<dbReference type="Proteomes" id="UP000018460">
    <property type="component" value="Unassembled WGS sequence"/>
</dbReference>
<accession>N9CDW2</accession>
<dbReference type="AlphaFoldDB" id="N9CDW2"/>
<dbReference type="EMBL" id="APQD01000006">
    <property type="protein sequence ID" value="ENV83691.1"/>
    <property type="molecule type" value="Genomic_DNA"/>
</dbReference>
<reference evidence="1 2" key="1">
    <citation type="submission" date="2013-02" db="EMBL/GenBank/DDBJ databases">
        <title>The Genome Sequence of Acinetobacter bouvetii CIP 107468.</title>
        <authorList>
            <consortium name="The Broad Institute Genome Sequencing Platform"/>
            <consortium name="The Broad Institute Genome Sequencing Center for Infectious Disease"/>
            <person name="Cerqueira G."/>
            <person name="Feldgarden M."/>
            <person name="Courvalin P."/>
            <person name="Perichon B."/>
            <person name="Grillot-Courvalin C."/>
            <person name="Clermont D."/>
            <person name="Rocha E."/>
            <person name="Yoon E.-J."/>
            <person name="Nemec A."/>
            <person name="Walker B."/>
            <person name="Young S.K."/>
            <person name="Zeng Q."/>
            <person name="Gargeya S."/>
            <person name="Fitzgerald M."/>
            <person name="Haas B."/>
            <person name="Abouelleil A."/>
            <person name="Alvarado L."/>
            <person name="Arachchi H.M."/>
            <person name="Berlin A.M."/>
            <person name="Chapman S.B."/>
            <person name="Dewar J."/>
            <person name="Goldberg J."/>
            <person name="Griggs A."/>
            <person name="Gujja S."/>
            <person name="Hansen M."/>
            <person name="Howarth C."/>
            <person name="Imamovic A."/>
            <person name="Larimer J."/>
            <person name="McCowan C."/>
            <person name="Murphy C."/>
            <person name="Neiman D."/>
            <person name="Pearson M."/>
            <person name="Priest M."/>
            <person name="Roberts A."/>
            <person name="Saif S."/>
            <person name="Shea T."/>
            <person name="Sisk P."/>
            <person name="Sykes S."/>
            <person name="Wortman J."/>
            <person name="Nusbaum C."/>
            <person name="Birren B."/>
        </authorList>
    </citation>
    <scope>NUCLEOTIDE SEQUENCE [LARGE SCALE GENOMIC DNA]</scope>
    <source>
        <strain evidence="1 2">CIP 107468</strain>
    </source>
</reference>
<comment type="caution">
    <text evidence="1">The sequence shown here is derived from an EMBL/GenBank/DDBJ whole genome shotgun (WGS) entry which is preliminary data.</text>
</comment>
<sequence length="139" mass="15460">MKYSKDLCNIPSCPPANCLNINIEAYRFVFNPICNASFIPQGKTKPQRIVNATSDTLRCSLLGLSMFTDETKAIDKYKQLKKSFKNLGKTIGTHLAKGKIEPLDGLGTPPDKQSHFDFFEKSGIDLSRKFEITQDLGGV</sequence>
<keyword evidence="2" id="KW-1185">Reference proteome</keyword>
<dbReference type="PATRIC" id="fig|1120925.3.peg.783"/>
<organism evidence="1 2">
    <name type="scientific">Acinetobacter bouvetii DSM 14964 = CIP 107468</name>
    <dbReference type="NCBI Taxonomy" id="1120925"/>
    <lineage>
        <taxon>Bacteria</taxon>
        <taxon>Pseudomonadati</taxon>
        <taxon>Pseudomonadota</taxon>
        <taxon>Gammaproteobacteria</taxon>
        <taxon>Moraxellales</taxon>
        <taxon>Moraxellaceae</taxon>
        <taxon>Acinetobacter</taxon>
    </lineage>
</organism>
<evidence type="ECO:0000313" key="1">
    <source>
        <dbReference type="EMBL" id="ENV83691.1"/>
    </source>
</evidence>
<protein>
    <submittedName>
        <fullName evidence="1">Uncharacterized protein</fullName>
    </submittedName>
</protein>
<proteinExistence type="predicted"/>
<name>N9CDW2_9GAMM</name>